<reference evidence="1" key="1">
    <citation type="journal article" date="2020" name="Stud. Mycol.">
        <title>101 Dothideomycetes genomes: a test case for predicting lifestyles and emergence of pathogens.</title>
        <authorList>
            <person name="Haridas S."/>
            <person name="Albert R."/>
            <person name="Binder M."/>
            <person name="Bloem J."/>
            <person name="Labutti K."/>
            <person name="Salamov A."/>
            <person name="Andreopoulos B."/>
            <person name="Baker S."/>
            <person name="Barry K."/>
            <person name="Bills G."/>
            <person name="Bluhm B."/>
            <person name="Cannon C."/>
            <person name="Castanera R."/>
            <person name="Culley D."/>
            <person name="Daum C."/>
            <person name="Ezra D."/>
            <person name="Gonzalez J."/>
            <person name="Henrissat B."/>
            <person name="Kuo A."/>
            <person name="Liang C."/>
            <person name="Lipzen A."/>
            <person name="Lutzoni F."/>
            <person name="Magnuson J."/>
            <person name="Mondo S."/>
            <person name="Nolan M."/>
            <person name="Ohm R."/>
            <person name="Pangilinan J."/>
            <person name="Park H.-J."/>
            <person name="Ramirez L."/>
            <person name="Alfaro M."/>
            <person name="Sun H."/>
            <person name="Tritt A."/>
            <person name="Yoshinaga Y."/>
            <person name="Zwiers L.-H."/>
            <person name="Turgeon B."/>
            <person name="Goodwin S."/>
            <person name="Spatafora J."/>
            <person name="Crous P."/>
            <person name="Grigoriev I."/>
        </authorList>
    </citation>
    <scope>NUCLEOTIDE SEQUENCE</scope>
    <source>
        <strain evidence="1">CBS 116435</strain>
    </source>
</reference>
<organism evidence="1 2">
    <name type="scientific">Polychaeton citri CBS 116435</name>
    <dbReference type="NCBI Taxonomy" id="1314669"/>
    <lineage>
        <taxon>Eukaryota</taxon>
        <taxon>Fungi</taxon>
        <taxon>Dikarya</taxon>
        <taxon>Ascomycota</taxon>
        <taxon>Pezizomycotina</taxon>
        <taxon>Dothideomycetes</taxon>
        <taxon>Dothideomycetidae</taxon>
        <taxon>Capnodiales</taxon>
        <taxon>Capnodiaceae</taxon>
        <taxon>Polychaeton</taxon>
    </lineage>
</organism>
<keyword evidence="2" id="KW-1185">Reference proteome</keyword>
<accession>A0A9P4UJ01</accession>
<dbReference type="AlphaFoldDB" id="A0A9P4UJ01"/>
<comment type="caution">
    <text evidence="1">The sequence shown here is derived from an EMBL/GenBank/DDBJ whole genome shotgun (WGS) entry which is preliminary data.</text>
</comment>
<protein>
    <submittedName>
        <fullName evidence="1">Uncharacterized protein</fullName>
    </submittedName>
</protein>
<dbReference type="OrthoDB" id="3638211at2759"/>
<proteinExistence type="predicted"/>
<dbReference type="Proteomes" id="UP000799441">
    <property type="component" value="Unassembled WGS sequence"/>
</dbReference>
<evidence type="ECO:0000313" key="2">
    <source>
        <dbReference type="Proteomes" id="UP000799441"/>
    </source>
</evidence>
<gene>
    <name evidence="1" type="ORF">K431DRAFT_308281</name>
</gene>
<name>A0A9P4UJ01_9PEZI</name>
<dbReference type="EMBL" id="MU003975">
    <property type="protein sequence ID" value="KAF2715844.1"/>
    <property type="molecule type" value="Genomic_DNA"/>
</dbReference>
<sequence>MGLFAVFLNKASFSGLFSTILRTGKSATLSASMDNADCYGHDPLPSRLRRSTMTFAAAQLDGEHYKLVSPGQTEDLGEEDRKQDEFHLSTLPVVSQQYTGVPDMK</sequence>
<evidence type="ECO:0000313" key="1">
    <source>
        <dbReference type="EMBL" id="KAF2715844.1"/>
    </source>
</evidence>